<comment type="caution">
    <text evidence="1">The sequence shown here is derived from an EMBL/GenBank/DDBJ whole genome shotgun (WGS) entry which is preliminary data.</text>
</comment>
<protein>
    <submittedName>
        <fullName evidence="1">Uncharacterized protein</fullName>
    </submittedName>
</protein>
<sequence>MMMAGHTKRGNEEDGKPHIIHDSLLFPKDKPIVDVVCVVCACCPVEPLRDPIVCLQKSRISYGHIDKRERKRGCHDWHGPLTAHKAVPCCHLSKKKKTTWGGGTTNQGQQQIGVLKLLPSQCSYRGRCQRPCHSSRDPQEWIEVITSVAQYERWRVRPESIGPSVLVFFIRSLLFHSMCVLNRWRSEERREDET</sequence>
<accession>A0ABR0A6Z7</accession>
<evidence type="ECO:0000313" key="2">
    <source>
        <dbReference type="Proteomes" id="UP001234178"/>
    </source>
</evidence>
<keyword evidence="2" id="KW-1185">Reference proteome</keyword>
<reference evidence="1 2" key="1">
    <citation type="journal article" date="2023" name="Nucleic Acids Res.">
        <title>The hologenome of Daphnia magna reveals possible DNA methylation and microbiome-mediated evolution of the host genome.</title>
        <authorList>
            <person name="Chaturvedi A."/>
            <person name="Li X."/>
            <person name="Dhandapani V."/>
            <person name="Marshall H."/>
            <person name="Kissane S."/>
            <person name="Cuenca-Cambronero M."/>
            <person name="Asole G."/>
            <person name="Calvet F."/>
            <person name="Ruiz-Romero M."/>
            <person name="Marangio P."/>
            <person name="Guigo R."/>
            <person name="Rago D."/>
            <person name="Mirbahai L."/>
            <person name="Eastwood N."/>
            <person name="Colbourne J.K."/>
            <person name="Zhou J."/>
            <person name="Mallon E."/>
            <person name="Orsini L."/>
        </authorList>
    </citation>
    <scope>NUCLEOTIDE SEQUENCE [LARGE SCALE GENOMIC DNA]</scope>
    <source>
        <strain evidence="1">LRV0_1</strain>
    </source>
</reference>
<dbReference type="EMBL" id="JAOYFB010000036">
    <property type="protein sequence ID" value="KAK4020915.1"/>
    <property type="molecule type" value="Genomic_DNA"/>
</dbReference>
<proteinExistence type="predicted"/>
<dbReference type="Proteomes" id="UP001234178">
    <property type="component" value="Unassembled WGS sequence"/>
</dbReference>
<gene>
    <name evidence="1" type="ORF">OUZ56_002857</name>
</gene>
<organism evidence="1 2">
    <name type="scientific">Daphnia magna</name>
    <dbReference type="NCBI Taxonomy" id="35525"/>
    <lineage>
        <taxon>Eukaryota</taxon>
        <taxon>Metazoa</taxon>
        <taxon>Ecdysozoa</taxon>
        <taxon>Arthropoda</taxon>
        <taxon>Crustacea</taxon>
        <taxon>Branchiopoda</taxon>
        <taxon>Diplostraca</taxon>
        <taxon>Cladocera</taxon>
        <taxon>Anomopoda</taxon>
        <taxon>Daphniidae</taxon>
        <taxon>Daphnia</taxon>
    </lineage>
</organism>
<evidence type="ECO:0000313" key="1">
    <source>
        <dbReference type="EMBL" id="KAK4020915.1"/>
    </source>
</evidence>
<name>A0ABR0A6Z7_9CRUS</name>